<dbReference type="PROSITE" id="PS50850">
    <property type="entry name" value="MFS"/>
    <property type="match status" value="1"/>
</dbReference>
<dbReference type="InterPro" id="IPR050171">
    <property type="entry name" value="MFS_Transporters"/>
</dbReference>
<dbReference type="InterPro" id="IPR011701">
    <property type="entry name" value="MFS"/>
</dbReference>
<feature type="transmembrane region" description="Helical" evidence="8">
    <location>
        <begin position="72"/>
        <end position="91"/>
    </location>
</feature>
<feature type="transmembrane region" description="Helical" evidence="8">
    <location>
        <begin position="358"/>
        <end position="378"/>
    </location>
</feature>
<feature type="domain" description="Major facilitator superfamily (MFS) profile" evidence="9">
    <location>
        <begin position="34"/>
        <end position="470"/>
    </location>
</feature>
<dbReference type="Gene3D" id="1.20.1250.20">
    <property type="entry name" value="MFS general substrate transporter like domains"/>
    <property type="match status" value="1"/>
</dbReference>
<keyword evidence="5 8" id="KW-1133">Transmembrane helix</keyword>
<sequence>MDNSGPLSTEEYYSLKRLARLRYRLKYEPRRIIDLSLIFISIFIEWLGNTLLAPITPWYIDKLASGMDEGAAASILMASYAVGTFLSSLFTGPLSDRYGRRPVFILAMFLYTISYFLVANAWNIASFAGFRAIGGVSAGTRPVLYAFITDSSRVEDMRFYGSCISICNTVGGALGPTIGGWLASVGISFPFYFMGVLAAILFLLQLFFLRETKPREDKPEWLKWEYYECWKHQHQQQQGRDQANDVSSSDNLPPPLPPSGSIDAPPKGMSPMDEAKDMGLGAWSKKNKWFITTLVCLCLAAFAGQYAGNSWATVFGVLGADRYDLTEQQNGEAMGIQALVVIICTILYMYISNKIKPGLVAAFGFCLVVLAVIVPFIYSIWGTIIIGMCVYVGITFFFAGMAYCSALISPPKSRGLINSITMGVTNVGGVLGPLVGGQLYDVDVADPYYVICGLGILGIVSSLVVNAGCTYTEMLLTSPHLASPPTTPEAS</sequence>
<feature type="transmembrane region" description="Helical" evidence="8">
    <location>
        <begin position="289"/>
        <end position="308"/>
    </location>
</feature>
<dbReference type="InterPro" id="IPR020846">
    <property type="entry name" value="MFS_dom"/>
</dbReference>
<dbReference type="PROSITE" id="PS00216">
    <property type="entry name" value="SUGAR_TRANSPORT_1"/>
    <property type="match status" value="1"/>
</dbReference>
<evidence type="ECO:0000256" key="3">
    <source>
        <dbReference type="ARBA" id="ARBA00022475"/>
    </source>
</evidence>
<proteinExistence type="predicted"/>
<evidence type="ECO:0000256" key="1">
    <source>
        <dbReference type="ARBA" id="ARBA00004651"/>
    </source>
</evidence>
<dbReference type="RefSeq" id="XP_002785522.1">
    <property type="nucleotide sequence ID" value="XM_002785476.1"/>
</dbReference>
<evidence type="ECO:0000256" key="8">
    <source>
        <dbReference type="SAM" id="Phobius"/>
    </source>
</evidence>
<dbReference type="PRINTS" id="PR01035">
    <property type="entry name" value="TCRTETA"/>
</dbReference>
<dbReference type="Pfam" id="PF07690">
    <property type="entry name" value="MFS_1"/>
    <property type="match status" value="1"/>
</dbReference>
<dbReference type="GO" id="GO:0022857">
    <property type="term" value="F:transmembrane transporter activity"/>
    <property type="evidence" value="ECO:0007669"/>
    <property type="project" value="InterPro"/>
</dbReference>
<name>C5KDL5_PERM5</name>
<evidence type="ECO:0000256" key="5">
    <source>
        <dbReference type="ARBA" id="ARBA00022989"/>
    </source>
</evidence>
<feature type="transmembrane region" description="Helical" evidence="8">
    <location>
        <begin position="384"/>
        <end position="404"/>
    </location>
</feature>
<keyword evidence="11" id="KW-1185">Reference proteome</keyword>
<dbReference type="InterPro" id="IPR001958">
    <property type="entry name" value="Tet-R_TetA/multi-R_MdtG-like"/>
</dbReference>
<feature type="transmembrane region" description="Helical" evidence="8">
    <location>
        <begin position="189"/>
        <end position="209"/>
    </location>
</feature>
<keyword evidence="4 8" id="KW-0812">Transmembrane</keyword>
<feature type="transmembrane region" description="Helical" evidence="8">
    <location>
        <begin position="128"/>
        <end position="147"/>
    </location>
</feature>
<feature type="transmembrane region" description="Helical" evidence="8">
    <location>
        <begin position="32"/>
        <end position="60"/>
    </location>
</feature>
<evidence type="ECO:0000256" key="7">
    <source>
        <dbReference type="SAM" id="MobiDB-lite"/>
    </source>
</evidence>
<evidence type="ECO:0000256" key="4">
    <source>
        <dbReference type="ARBA" id="ARBA00022692"/>
    </source>
</evidence>
<keyword evidence="3" id="KW-1003">Cell membrane</keyword>
<evidence type="ECO:0000256" key="2">
    <source>
        <dbReference type="ARBA" id="ARBA00022448"/>
    </source>
</evidence>
<keyword evidence="2" id="KW-0813">Transport</keyword>
<evidence type="ECO:0000313" key="11">
    <source>
        <dbReference type="Proteomes" id="UP000007800"/>
    </source>
</evidence>
<dbReference type="InterPro" id="IPR005829">
    <property type="entry name" value="Sugar_transporter_CS"/>
</dbReference>
<dbReference type="EMBL" id="GG672124">
    <property type="protein sequence ID" value="EER17318.1"/>
    <property type="molecule type" value="Genomic_DNA"/>
</dbReference>
<evidence type="ECO:0000313" key="10">
    <source>
        <dbReference type="EMBL" id="EER17318.1"/>
    </source>
</evidence>
<dbReference type="PANTHER" id="PTHR23517:SF3">
    <property type="entry name" value="INTEGRAL MEMBRANE TRANSPORT PROTEIN"/>
    <property type="match status" value="1"/>
</dbReference>
<feature type="region of interest" description="Disordered" evidence="7">
    <location>
        <begin position="238"/>
        <end position="268"/>
    </location>
</feature>
<dbReference type="Proteomes" id="UP000007800">
    <property type="component" value="Unassembled WGS sequence"/>
</dbReference>
<feature type="transmembrane region" description="Helical" evidence="8">
    <location>
        <begin position="448"/>
        <end position="469"/>
    </location>
</feature>
<feature type="transmembrane region" description="Helical" evidence="8">
    <location>
        <begin position="159"/>
        <end position="183"/>
    </location>
</feature>
<dbReference type="InParanoid" id="C5KDL5"/>
<accession>C5KDL5</accession>
<dbReference type="OrthoDB" id="435167at2759"/>
<evidence type="ECO:0000256" key="6">
    <source>
        <dbReference type="ARBA" id="ARBA00023136"/>
    </source>
</evidence>
<dbReference type="GO" id="GO:0005886">
    <property type="term" value="C:plasma membrane"/>
    <property type="evidence" value="ECO:0007669"/>
    <property type="project" value="UniProtKB-SubCell"/>
</dbReference>
<dbReference type="GeneID" id="9062373"/>
<dbReference type="PANTHER" id="PTHR23517">
    <property type="entry name" value="RESISTANCE PROTEIN MDTM, PUTATIVE-RELATED-RELATED"/>
    <property type="match status" value="1"/>
</dbReference>
<organism evidence="11">
    <name type="scientific">Perkinsus marinus (strain ATCC 50983 / TXsc)</name>
    <dbReference type="NCBI Taxonomy" id="423536"/>
    <lineage>
        <taxon>Eukaryota</taxon>
        <taxon>Sar</taxon>
        <taxon>Alveolata</taxon>
        <taxon>Perkinsozoa</taxon>
        <taxon>Perkinsea</taxon>
        <taxon>Perkinsida</taxon>
        <taxon>Perkinsidae</taxon>
        <taxon>Perkinsus</taxon>
    </lineage>
</organism>
<feature type="transmembrane region" description="Helical" evidence="8">
    <location>
        <begin position="103"/>
        <end position="122"/>
    </location>
</feature>
<gene>
    <name evidence="10" type="ORF">Pmar_PMAR022254</name>
</gene>
<comment type="subcellular location">
    <subcellularLocation>
        <location evidence="1">Cell membrane</location>
        <topology evidence="1">Multi-pass membrane protein</topology>
    </subcellularLocation>
</comment>
<evidence type="ECO:0000259" key="9">
    <source>
        <dbReference type="PROSITE" id="PS50850"/>
    </source>
</evidence>
<feature type="transmembrane region" description="Helical" evidence="8">
    <location>
        <begin position="416"/>
        <end position="436"/>
    </location>
</feature>
<feature type="transmembrane region" description="Helical" evidence="8">
    <location>
        <begin position="333"/>
        <end position="351"/>
    </location>
</feature>
<reference evidence="10 11" key="1">
    <citation type="submission" date="2008-07" db="EMBL/GenBank/DDBJ databases">
        <authorList>
            <person name="El-Sayed N."/>
            <person name="Caler E."/>
            <person name="Inman J."/>
            <person name="Amedeo P."/>
            <person name="Hass B."/>
            <person name="Wortman J."/>
        </authorList>
    </citation>
    <scope>NUCLEOTIDE SEQUENCE [LARGE SCALE GENOMIC DNA]</scope>
    <source>
        <strain evidence="11">ATCC 50983 / TXsc</strain>
    </source>
</reference>
<protein>
    <recommendedName>
        <fullName evidence="9">Major facilitator superfamily (MFS) profile domain-containing protein</fullName>
    </recommendedName>
</protein>
<dbReference type="SUPFAM" id="SSF103473">
    <property type="entry name" value="MFS general substrate transporter"/>
    <property type="match status" value="1"/>
</dbReference>
<keyword evidence="6 8" id="KW-0472">Membrane</keyword>
<dbReference type="InterPro" id="IPR036259">
    <property type="entry name" value="MFS_trans_sf"/>
</dbReference>
<dbReference type="AlphaFoldDB" id="C5KDL5"/>